<name>A0AAE1GSA8_9NEOP</name>
<feature type="compositionally biased region" description="Basic and acidic residues" evidence="1">
    <location>
        <begin position="70"/>
        <end position="79"/>
    </location>
</feature>
<gene>
    <name evidence="4" type="ORF">KUF71_018539</name>
</gene>
<feature type="compositionally biased region" description="Basic residues" evidence="1">
    <location>
        <begin position="26"/>
        <end position="36"/>
    </location>
</feature>
<dbReference type="InterPro" id="IPR048365">
    <property type="entry name" value="TNP-like_RNaseH_N"/>
</dbReference>
<reference evidence="4" key="2">
    <citation type="journal article" date="2023" name="BMC Genomics">
        <title>Pest status, molecular evolution, and epigenetic factors derived from the genome assembly of Frankliniella fusca, a thysanopteran phytovirus vector.</title>
        <authorList>
            <person name="Catto M.A."/>
            <person name="Labadie P.E."/>
            <person name="Jacobson A.L."/>
            <person name="Kennedy G.G."/>
            <person name="Srinivasan R."/>
            <person name="Hunt B.G."/>
        </authorList>
    </citation>
    <scope>NUCLEOTIDE SEQUENCE</scope>
    <source>
        <strain evidence="4">PL_HMW_Pooled</strain>
    </source>
</reference>
<evidence type="ECO:0000259" key="3">
    <source>
        <dbReference type="Pfam" id="PF21788"/>
    </source>
</evidence>
<keyword evidence="5" id="KW-1185">Reference proteome</keyword>
<evidence type="ECO:0000256" key="1">
    <source>
        <dbReference type="SAM" id="MobiDB-lite"/>
    </source>
</evidence>
<feature type="domain" description="Transposable element P transposase-like RNase H" evidence="2">
    <location>
        <begin position="471"/>
        <end position="613"/>
    </location>
</feature>
<feature type="region of interest" description="Disordered" evidence="1">
    <location>
        <begin position="1"/>
        <end position="36"/>
    </location>
</feature>
<feature type="compositionally biased region" description="Polar residues" evidence="1">
    <location>
        <begin position="57"/>
        <end position="67"/>
    </location>
</feature>
<feature type="domain" description="Transposable element P transposase-like GTP-binding insertion" evidence="3">
    <location>
        <begin position="651"/>
        <end position="765"/>
    </location>
</feature>
<feature type="region of interest" description="Disordered" evidence="1">
    <location>
        <begin position="57"/>
        <end position="79"/>
    </location>
</feature>
<proteinExistence type="predicted"/>
<reference evidence="4" key="1">
    <citation type="submission" date="2021-07" db="EMBL/GenBank/DDBJ databases">
        <authorList>
            <person name="Catto M.A."/>
            <person name="Jacobson A."/>
            <person name="Kennedy G."/>
            <person name="Labadie P."/>
            <person name="Hunt B.G."/>
            <person name="Srinivasan R."/>
        </authorList>
    </citation>
    <scope>NUCLEOTIDE SEQUENCE</scope>
    <source>
        <strain evidence="4">PL_HMW_Pooled</strain>
        <tissue evidence="4">Head</tissue>
    </source>
</reference>
<dbReference type="Proteomes" id="UP001219518">
    <property type="component" value="Unassembled WGS sequence"/>
</dbReference>
<feature type="region of interest" description="Disordered" evidence="1">
    <location>
        <begin position="317"/>
        <end position="346"/>
    </location>
</feature>
<accession>A0AAE1GSA8</accession>
<comment type="caution">
    <text evidence="4">The sequence shown here is derived from an EMBL/GenBank/DDBJ whole genome shotgun (WGS) entry which is preliminary data.</text>
</comment>
<feature type="compositionally biased region" description="Basic and acidic residues" evidence="1">
    <location>
        <begin position="331"/>
        <end position="346"/>
    </location>
</feature>
<sequence length="932" mass="106824">MVLTNGDLAFPEGQSGASKPLGTKNPPKKRKYVKGRVSMPKKRHVMQFLEVADASTASTSQLHSASVPTFHDESTDHSKEQRVMETDIYQEIVSEMPVDISTLLDTSFIKEVADEEDLAFDDVPKASHNLETISEDPMEGVLEDPTNHNKAKESIEEVQMTVAGYIAFSLQALLPSLWVTDCSSDHTVRLSYLTPYENVSVQKCIVWNGKDIKIYVHNRPLPSESFMWHSAKCEDTDNYGEVIDVLFRLANLLQCAKVCEGIKLYNSQWKKLEEQGKGTTEKGIYEDYKCFRHTSCSLLTTEHTRCSPCHNLQRNMKDQVRRSNQSTTTDQTRKNDRYRSAEEKNKKLEELEKEKKILKMKLNRIRKRAKEEIENNGINIDTDSSHDLARIFQQEYNNMTPVQRIFWSEQMKALSCQKKPSSIRWNPFLIKMAIHLRMKTTSQGYKYIQNFIKLPSERTLYDYTHAVQSKEGIQDAAVADLVHKSSSYKEEHLKYFNLEFDEMHIRQDIVINKKTGEIIGYANLRQVEKDLADIEAEISKTDSAHPVAKTVLVYLAQGVTNPLLSAVGIYPSRDLSAGQLFSRTWDIVYTLESCGLKVLCLICDGASINKKFFSMHPAIDPLSVKSQFTYATKNLAAAEDRPLFFMVDPPHLLKTIRNCLANSYSHKKSRKMWKNGEDLSWVTIEKLYAASPHKFASHNLTRAHIKLTPFSCMKVILATQTMSNSVSRDLQEKRDHPTLTNCDTTELIKFIKIVNDGFDCLNGSGDIQGKRNKYNNLLLPYTDVNDERFKWLQEEYLGFFQDWKKSIEQRKGKFSADAREKMCVSHQAYESMHITSYGFIGAVTFMLREAHAPSVDAKRFNQDKLEQYFGNMRMSGGGSRNPNSQEFRNRANLVRIADNAARPITTGNTTVEQEEWIPDQTPLQKFFRTRKQ</sequence>
<dbReference type="AlphaFoldDB" id="A0AAE1GSA8"/>
<organism evidence="4 5">
    <name type="scientific">Frankliniella fusca</name>
    <dbReference type="NCBI Taxonomy" id="407009"/>
    <lineage>
        <taxon>Eukaryota</taxon>
        <taxon>Metazoa</taxon>
        <taxon>Ecdysozoa</taxon>
        <taxon>Arthropoda</taxon>
        <taxon>Hexapoda</taxon>
        <taxon>Insecta</taxon>
        <taxon>Pterygota</taxon>
        <taxon>Neoptera</taxon>
        <taxon>Paraneoptera</taxon>
        <taxon>Thysanoptera</taxon>
        <taxon>Terebrantia</taxon>
        <taxon>Thripoidea</taxon>
        <taxon>Thripidae</taxon>
        <taxon>Frankliniella</taxon>
    </lineage>
</organism>
<dbReference type="InterPro" id="IPR048366">
    <property type="entry name" value="TNP-like_GBD"/>
</dbReference>
<dbReference type="Pfam" id="PF21787">
    <property type="entry name" value="TNP-like_RNaseH_N"/>
    <property type="match status" value="1"/>
</dbReference>
<evidence type="ECO:0000259" key="2">
    <source>
        <dbReference type="Pfam" id="PF21787"/>
    </source>
</evidence>
<evidence type="ECO:0000313" key="5">
    <source>
        <dbReference type="Proteomes" id="UP001219518"/>
    </source>
</evidence>
<evidence type="ECO:0000313" key="4">
    <source>
        <dbReference type="EMBL" id="KAK3907903.1"/>
    </source>
</evidence>
<dbReference type="EMBL" id="JAHWGI010000026">
    <property type="protein sequence ID" value="KAK3907903.1"/>
    <property type="molecule type" value="Genomic_DNA"/>
</dbReference>
<protein>
    <submittedName>
        <fullName evidence="4">Transposable element P transposase</fullName>
    </submittedName>
</protein>
<dbReference type="Pfam" id="PF21788">
    <property type="entry name" value="TNP-like_GBD"/>
    <property type="match status" value="1"/>
</dbReference>